<name>A0A4R2S1P6_9BACL</name>
<organism evidence="1 2">
    <name type="scientific">Baia soyae</name>
    <dbReference type="NCBI Taxonomy" id="1544746"/>
    <lineage>
        <taxon>Bacteria</taxon>
        <taxon>Bacillati</taxon>
        <taxon>Bacillota</taxon>
        <taxon>Bacilli</taxon>
        <taxon>Bacillales</taxon>
        <taxon>Thermoactinomycetaceae</taxon>
        <taxon>Baia</taxon>
    </lineage>
</organism>
<dbReference type="Proteomes" id="UP000294746">
    <property type="component" value="Unassembled WGS sequence"/>
</dbReference>
<evidence type="ECO:0000313" key="1">
    <source>
        <dbReference type="EMBL" id="TCP70049.1"/>
    </source>
</evidence>
<dbReference type="OrthoDB" id="9804920at2"/>
<sequence length="321" mass="36555">MWVIDGHCDVLLKLWNSPDEHHFYEEESTLDVSYHGLCSANSFIQNFAVFVPPRIPVGQQFLAAAQQIDIFYHKVLQDQSKMALITNRNELDGLRVAREKDDHAPIGAILSLEGADALQGEIAYLRLFHRLGVRSMGLTWNYANEVADGVQELRNGGITRFGHQVLEEMRKLKMICDVSHLSIRSFWDVMEYTDLAVMASHSNTRALCPHVRNLEDDQIRALIQKDGMIGVTFVPCFVHQPSNESNISHVIRHIEHICELGGADSIMFGSDFDGIEEKVTGLETAKQYTSFIHMLLQYYPSDLVEKWAWKSSYVFYSKAFS</sequence>
<protein>
    <submittedName>
        <fullName evidence="1">Membrane dipeptidase</fullName>
    </submittedName>
</protein>
<dbReference type="AlphaFoldDB" id="A0A4R2S1P6"/>
<dbReference type="Pfam" id="PF01244">
    <property type="entry name" value="Peptidase_M19"/>
    <property type="match status" value="1"/>
</dbReference>
<evidence type="ECO:0000313" key="2">
    <source>
        <dbReference type="Proteomes" id="UP000294746"/>
    </source>
</evidence>
<dbReference type="SUPFAM" id="SSF51556">
    <property type="entry name" value="Metallo-dependent hydrolases"/>
    <property type="match status" value="1"/>
</dbReference>
<proteinExistence type="predicted"/>
<dbReference type="GO" id="GO:0070573">
    <property type="term" value="F:metallodipeptidase activity"/>
    <property type="evidence" value="ECO:0007669"/>
    <property type="project" value="InterPro"/>
</dbReference>
<dbReference type="InterPro" id="IPR008257">
    <property type="entry name" value="Pept_M19"/>
</dbReference>
<dbReference type="EMBL" id="SLXV01000004">
    <property type="protein sequence ID" value="TCP70049.1"/>
    <property type="molecule type" value="Genomic_DNA"/>
</dbReference>
<reference evidence="1 2" key="1">
    <citation type="submission" date="2019-03" db="EMBL/GenBank/DDBJ databases">
        <title>Genomic Encyclopedia of Type Strains, Phase IV (KMG-IV): sequencing the most valuable type-strain genomes for metagenomic binning, comparative biology and taxonomic classification.</title>
        <authorList>
            <person name="Goeker M."/>
        </authorList>
    </citation>
    <scope>NUCLEOTIDE SEQUENCE [LARGE SCALE GENOMIC DNA]</scope>
    <source>
        <strain evidence="1 2">DSM 46831</strain>
    </source>
</reference>
<dbReference type="CDD" id="cd01301">
    <property type="entry name" value="rDP_like"/>
    <property type="match status" value="1"/>
</dbReference>
<dbReference type="RefSeq" id="WP_131847843.1">
    <property type="nucleotide sequence ID" value="NZ_SLXV01000004.1"/>
</dbReference>
<dbReference type="PANTHER" id="PTHR10443:SF12">
    <property type="entry name" value="DIPEPTIDASE"/>
    <property type="match status" value="1"/>
</dbReference>
<dbReference type="InterPro" id="IPR032466">
    <property type="entry name" value="Metal_Hydrolase"/>
</dbReference>
<dbReference type="PANTHER" id="PTHR10443">
    <property type="entry name" value="MICROSOMAL DIPEPTIDASE"/>
    <property type="match status" value="1"/>
</dbReference>
<gene>
    <name evidence="1" type="ORF">EDD57_10428</name>
</gene>
<dbReference type="PROSITE" id="PS51365">
    <property type="entry name" value="RENAL_DIPEPTIDASE_2"/>
    <property type="match status" value="1"/>
</dbReference>
<comment type="caution">
    <text evidence="1">The sequence shown here is derived from an EMBL/GenBank/DDBJ whole genome shotgun (WGS) entry which is preliminary data.</text>
</comment>
<accession>A0A4R2S1P6</accession>
<dbReference type="GO" id="GO:0006508">
    <property type="term" value="P:proteolysis"/>
    <property type="evidence" value="ECO:0007669"/>
    <property type="project" value="InterPro"/>
</dbReference>
<keyword evidence="2" id="KW-1185">Reference proteome</keyword>
<dbReference type="Gene3D" id="3.20.20.140">
    <property type="entry name" value="Metal-dependent hydrolases"/>
    <property type="match status" value="1"/>
</dbReference>